<organism evidence="2 3">
    <name type="scientific">Emergencia timonensis</name>
    <dbReference type="NCBI Taxonomy" id="1776384"/>
    <lineage>
        <taxon>Bacteria</taxon>
        <taxon>Bacillati</taxon>
        <taxon>Bacillota</taxon>
        <taxon>Clostridia</taxon>
        <taxon>Peptostreptococcales</taxon>
        <taxon>Anaerovoracaceae</taxon>
        <taxon>Emergencia</taxon>
    </lineage>
</organism>
<sequence>MEDKKVSISQVIAIGGAFMGFVIGSSFASGQECMQYFTGFGLLKSVGAGIIALILYAWFVSVIVEDGRYLKLNNSGKMFNFYLGKYLGFVLEWFTPIMLFFVYSMMISGAGSTFEEYYGVDGNIGRAIMIIASLGTVLLGLDKLVKIVGYIAPVLLVVTMVIGVLSIVNNPEGIAQADQNLTEVTVNTNFNFWALSGLMYAAYTVTGVVPYLADIGKSTATNKKNSLLGGLFGGGAFLIAVMILNFGLLANIKDVYNLEIPSLFVAATISPVFGNIFSILLLLGIYTTAVPMLYTVCNKISSNSKSMAYRITAVVTAIVSIFGGQLSFSTMISIIYPISGYAGIVIFAGMIYTKYIKKRKYEDFDENDVLIKNI</sequence>
<dbReference type="EMBL" id="QRMS01000001">
    <property type="protein sequence ID" value="RHJ89169.1"/>
    <property type="molecule type" value="Genomic_DNA"/>
</dbReference>
<feature type="transmembrane region" description="Helical" evidence="1">
    <location>
        <begin position="334"/>
        <end position="352"/>
    </location>
</feature>
<evidence type="ECO:0000256" key="1">
    <source>
        <dbReference type="SAM" id="Phobius"/>
    </source>
</evidence>
<feature type="transmembrane region" description="Helical" evidence="1">
    <location>
        <begin position="225"/>
        <end position="252"/>
    </location>
</feature>
<reference evidence="2 3" key="1">
    <citation type="submission" date="2018-08" db="EMBL/GenBank/DDBJ databases">
        <title>A genome reference for cultivated species of the human gut microbiota.</title>
        <authorList>
            <person name="Zou Y."/>
            <person name="Xue W."/>
            <person name="Luo G."/>
        </authorList>
    </citation>
    <scope>NUCLEOTIDE SEQUENCE [LARGE SCALE GENOMIC DNA]</scope>
    <source>
        <strain evidence="2 3">AM07-24</strain>
    </source>
</reference>
<dbReference type="InterPro" id="IPR038728">
    <property type="entry name" value="YkvI-like"/>
</dbReference>
<keyword evidence="1" id="KW-0472">Membrane</keyword>
<comment type="caution">
    <text evidence="2">The sequence shown here is derived from an EMBL/GenBank/DDBJ whole genome shotgun (WGS) entry which is preliminary data.</text>
</comment>
<feature type="transmembrane region" description="Helical" evidence="1">
    <location>
        <begin position="46"/>
        <end position="65"/>
    </location>
</feature>
<feature type="transmembrane region" description="Helical" evidence="1">
    <location>
        <begin position="308"/>
        <end position="328"/>
    </location>
</feature>
<feature type="transmembrane region" description="Helical" evidence="1">
    <location>
        <begin position="190"/>
        <end position="213"/>
    </location>
</feature>
<evidence type="ECO:0008006" key="4">
    <source>
        <dbReference type="Google" id="ProtNLM"/>
    </source>
</evidence>
<dbReference type="PANTHER" id="PTHR37814">
    <property type="entry name" value="CONSERVED MEMBRANE PROTEIN"/>
    <property type="match status" value="1"/>
</dbReference>
<feature type="transmembrane region" description="Helical" evidence="1">
    <location>
        <begin position="86"/>
        <end position="104"/>
    </location>
</feature>
<evidence type="ECO:0000313" key="2">
    <source>
        <dbReference type="EMBL" id="RHJ89169.1"/>
    </source>
</evidence>
<name>A0A415E627_9FIRM</name>
<protein>
    <recommendedName>
        <fullName evidence="4">Amino acid permease</fullName>
    </recommendedName>
</protein>
<dbReference type="OrthoDB" id="4424890at2"/>
<keyword evidence="1" id="KW-1133">Transmembrane helix</keyword>
<dbReference type="AlphaFoldDB" id="A0A415E627"/>
<accession>A0A415E627</accession>
<dbReference type="STRING" id="1776384.GCA_900086585_02462"/>
<keyword evidence="3" id="KW-1185">Reference proteome</keyword>
<dbReference type="GeneID" id="83004798"/>
<dbReference type="Proteomes" id="UP000284841">
    <property type="component" value="Unassembled WGS sequence"/>
</dbReference>
<feature type="transmembrane region" description="Helical" evidence="1">
    <location>
        <begin position="124"/>
        <end position="141"/>
    </location>
</feature>
<dbReference type="PANTHER" id="PTHR37814:SF1">
    <property type="entry name" value="MEMBRANE PROTEIN"/>
    <property type="match status" value="1"/>
</dbReference>
<feature type="transmembrane region" description="Helical" evidence="1">
    <location>
        <begin position="148"/>
        <end position="170"/>
    </location>
</feature>
<gene>
    <name evidence="2" type="ORF">DW099_00935</name>
</gene>
<evidence type="ECO:0000313" key="3">
    <source>
        <dbReference type="Proteomes" id="UP000284841"/>
    </source>
</evidence>
<keyword evidence="1" id="KW-0812">Transmembrane</keyword>
<feature type="transmembrane region" description="Helical" evidence="1">
    <location>
        <begin position="272"/>
        <end position="296"/>
    </location>
</feature>
<dbReference type="RefSeq" id="WP_067538858.1">
    <property type="nucleotide sequence ID" value="NZ_AP025567.1"/>
</dbReference>
<proteinExistence type="predicted"/>